<comment type="caution">
    <text evidence="1">The sequence shown here is derived from an EMBL/GenBank/DDBJ whole genome shotgun (WGS) entry which is preliminary data.</text>
</comment>
<sequence>MAGGYSYPIQETEDKAGYNQAARITEVLAVLRNTFIGSMMKNDLASSLESCRGVLNVISGKVAENKIEELDKIVYEIEKSIPLADQTYSHNGSTWFKNFPKRIELKKKIENLWRDIERTQDKHGYGMVSEEDSGL</sequence>
<dbReference type="AlphaFoldDB" id="A0A0F9MFU1"/>
<proteinExistence type="predicted"/>
<gene>
    <name evidence="1" type="ORF">LCGC14_1390080</name>
</gene>
<name>A0A0F9MFU1_9ZZZZ</name>
<protein>
    <submittedName>
        <fullName evidence="1">Uncharacterized protein</fullName>
    </submittedName>
</protein>
<organism evidence="1">
    <name type="scientific">marine sediment metagenome</name>
    <dbReference type="NCBI Taxonomy" id="412755"/>
    <lineage>
        <taxon>unclassified sequences</taxon>
        <taxon>metagenomes</taxon>
        <taxon>ecological metagenomes</taxon>
    </lineage>
</organism>
<accession>A0A0F9MFU1</accession>
<dbReference type="EMBL" id="LAZR01008973">
    <property type="protein sequence ID" value="KKM75455.1"/>
    <property type="molecule type" value="Genomic_DNA"/>
</dbReference>
<evidence type="ECO:0000313" key="1">
    <source>
        <dbReference type="EMBL" id="KKM75455.1"/>
    </source>
</evidence>
<reference evidence="1" key="1">
    <citation type="journal article" date="2015" name="Nature">
        <title>Complex archaea that bridge the gap between prokaryotes and eukaryotes.</title>
        <authorList>
            <person name="Spang A."/>
            <person name="Saw J.H."/>
            <person name="Jorgensen S.L."/>
            <person name="Zaremba-Niedzwiedzka K."/>
            <person name="Martijn J."/>
            <person name="Lind A.E."/>
            <person name="van Eijk R."/>
            <person name="Schleper C."/>
            <person name="Guy L."/>
            <person name="Ettema T.J."/>
        </authorList>
    </citation>
    <scope>NUCLEOTIDE SEQUENCE</scope>
</reference>